<accession>A1VM71</accession>
<evidence type="ECO:0000256" key="1">
    <source>
        <dbReference type="ARBA" id="ARBA00004127"/>
    </source>
</evidence>
<feature type="transmembrane region" description="Helical" evidence="7">
    <location>
        <begin position="264"/>
        <end position="282"/>
    </location>
</feature>
<evidence type="ECO:0000256" key="2">
    <source>
        <dbReference type="ARBA" id="ARBA00022692"/>
    </source>
</evidence>
<comment type="subcellular location">
    <subcellularLocation>
        <location evidence="1">Endomembrane system</location>
        <topology evidence="1">Multi-pass membrane protein</topology>
    </subcellularLocation>
    <subcellularLocation>
        <location evidence="5">Membrane</location>
        <topology evidence="5">Multi-pass membrane protein</topology>
    </subcellularLocation>
</comment>
<evidence type="ECO:0000259" key="9">
    <source>
        <dbReference type="Pfam" id="PF00662"/>
    </source>
</evidence>
<dbReference type="EMBL" id="CP000529">
    <property type="protein sequence ID" value="ABM36749.1"/>
    <property type="molecule type" value="Genomic_DNA"/>
</dbReference>
<feature type="region of interest" description="Disordered" evidence="6">
    <location>
        <begin position="464"/>
        <end position="484"/>
    </location>
</feature>
<dbReference type="eggNOG" id="COG1009">
    <property type="taxonomic scope" value="Bacteria"/>
</dbReference>
<feature type="transmembrane region" description="Helical" evidence="7">
    <location>
        <begin position="346"/>
        <end position="369"/>
    </location>
</feature>
<evidence type="ECO:0000313" key="10">
    <source>
        <dbReference type="EMBL" id="ABM36749.1"/>
    </source>
</evidence>
<protein>
    <submittedName>
        <fullName evidence="10">NADH dehydrogenase subunit L</fullName>
        <ecNumber evidence="10">1.6.5.3</ecNumber>
    </submittedName>
</protein>
<dbReference type="Pfam" id="PF00361">
    <property type="entry name" value="Proton_antipo_M"/>
    <property type="match status" value="1"/>
</dbReference>
<dbReference type="NCBIfam" id="NF005141">
    <property type="entry name" value="PRK06590.1"/>
    <property type="match status" value="1"/>
</dbReference>
<feature type="transmembrane region" description="Helical" evidence="7">
    <location>
        <begin position="651"/>
        <end position="671"/>
    </location>
</feature>
<feature type="transmembrane region" description="Helical" evidence="7">
    <location>
        <begin position="488"/>
        <end position="509"/>
    </location>
</feature>
<dbReference type="PANTHER" id="PTHR42829:SF2">
    <property type="entry name" value="NADH-UBIQUINONE OXIDOREDUCTASE CHAIN 5"/>
    <property type="match status" value="1"/>
</dbReference>
<feature type="transmembrane region" description="Helical" evidence="7">
    <location>
        <begin position="555"/>
        <end position="575"/>
    </location>
</feature>
<dbReference type="STRING" id="365044.Pnap_1435"/>
<proteinExistence type="predicted"/>
<evidence type="ECO:0000256" key="7">
    <source>
        <dbReference type="SAM" id="Phobius"/>
    </source>
</evidence>
<dbReference type="PRINTS" id="PR01435">
    <property type="entry name" value="NPOXDRDTASE5"/>
</dbReference>
<organism evidence="10 11">
    <name type="scientific">Polaromonas naphthalenivorans (strain CJ2)</name>
    <dbReference type="NCBI Taxonomy" id="365044"/>
    <lineage>
        <taxon>Bacteria</taxon>
        <taxon>Pseudomonadati</taxon>
        <taxon>Pseudomonadota</taxon>
        <taxon>Betaproteobacteria</taxon>
        <taxon>Burkholderiales</taxon>
        <taxon>Comamonadaceae</taxon>
        <taxon>Polaromonas</taxon>
    </lineage>
</organism>
<dbReference type="GO" id="GO:0042773">
    <property type="term" value="P:ATP synthesis coupled electron transport"/>
    <property type="evidence" value="ECO:0007669"/>
    <property type="project" value="InterPro"/>
</dbReference>
<evidence type="ECO:0000259" key="8">
    <source>
        <dbReference type="Pfam" id="PF00361"/>
    </source>
</evidence>
<feature type="domain" description="NADH:quinone oxidoreductase/Mrp antiporter transmembrane" evidence="8">
    <location>
        <begin position="143"/>
        <end position="427"/>
    </location>
</feature>
<reference evidence="11" key="1">
    <citation type="journal article" date="2009" name="Environ. Microbiol.">
        <title>The genome of Polaromonas naphthalenivorans strain CJ2, isolated from coal tar-contaminated sediment, reveals physiological and metabolic versatility and evolution through extensive horizontal gene transfer.</title>
        <authorList>
            <person name="Yagi J.M."/>
            <person name="Sims D."/>
            <person name="Brettin T."/>
            <person name="Bruce D."/>
            <person name="Madsen E.L."/>
        </authorList>
    </citation>
    <scope>NUCLEOTIDE SEQUENCE [LARGE SCALE GENOMIC DNA]</scope>
    <source>
        <strain evidence="11">CJ2</strain>
    </source>
</reference>
<feature type="domain" description="NADH-Ubiquinone oxidoreductase (complex I) chain 5 N-terminal" evidence="9">
    <location>
        <begin position="77"/>
        <end position="127"/>
    </location>
</feature>
<dbReference type="Proteomes" id="UP000000644">
    <property type="component" value="Chromosome"/>
</dbReference>
<keyword evidence="4 7" id="KW-0472">Membrane</keyword>
<keyword evidence="2 5" id="KW-0812">Transmembrane</keyword>
<dbReference type="AlphaFoldDB" id="A1VM71"/>
<dbReference type="KEGG" id="pna:Pnap_1435"/>
<feature type="transmembrane region" description="Helical" evidence="7">
    <location>
        <begin position="12"/>
        <end position="32"/>
    </location>
</feature>
<dbReference type="InterPro" id="IPR001516">
    <property type="entry name" value="Proton_antipo_N"/>
</dbReference>
<keyword evidence="3 7" id="KW-1133">Transmembrane helix</keyword>
<feature type="transmembrane region" description="Helical" evidence="7">
    <location>
        <begin position="430"/>
        <end position="451"/>
    </location>
</feature>
<dbReference type="RefSeq" id="WP_011800836.1">
    <property type="nucleotide sequence ID" value="NC_008781.1"/>
</dbReference>
<dbReference type="InterPro" id="IPR001750">
    <property type="entry name" value="ND/Mrp_TM"/>
</dbReference>
<dbReference type="GO" id="GO:0008137">
    <property type="term" value="F:NADH dehydrogenase (ubiquinone) activity"/>
    <property type="evidence" value="ECO:0007669"/>
    <property type="project" value="InterPro"/>
</dbReference>
<dbReference type="InterPro" id="IPR018393">
    <property type="entry name" value="NADHpl_OxRdtase_5_subgr"/>
</dbReference>
<evidence type="ECO:0000256" key="6">
    <source>
        <dbReference type="SAM" id="MobiDB-lite"/>
    </source>
</evidence>
<feature type="transmembrane region" description="Helical" evidence="7">
    <location>
        <begin position="322"/>
        <end position="340"/>
    </location>
</feature>
<dbReference type="NCBIfam" id="TIGR01974">
    <property type="entry name" value="NDH_I_L"/>
    <property type="match status" value="1"/>
</dbReference>
<feature type="transmembrane region" description="Helical" evidence="7">
    <location>
        <begin position="126"/>
        <end position="143"/>
    </location>
</feature>
<feature type="transmembrane region" description="Helical" evidence="7">
    <location>
        <begin position="294"/>
        <end position="315"/>
    </location>
</feature>
<dbReference type="OrthoDB" id="9811798at2"/>
<evidence type="ECO:0000313" key="11">
    <source>
        <dbReference type="Proteomes" id="UP000000644"/>
    </source>
</evidence>
<keyword evidence="11" id="KW-1185">Reference proteome</keyword>
<dbReference type="EC" id="1.6.5.3" evidence="10"/>
<feature type="transmembrane region" description="Helical" evidence="7">
    <location>
        <begin position="87"/>
        <end position="114"/>
    </location>
</feature>
<dbReference type="GO" id="GO:0003954">
    <property type="term" value="F:NADH dehydrogenase activity"/>
    <property type="evidence" value="ECO:0007669"/>
    <property type="project" value="TreeGrafter"/>
</dbReference>
<dbReference type="HOGENOM" id="CLU_007100_6_0_4"/>
<dbReference type="Gene3D" id="1.20.5.2700">
    <property type="match status" value="1"/>
</dbReference>
<evidence type="ECO:0000256" key="4">
    <source>
        <dbReference type="ARBA" id="ARBA00023136"/>
    </source>
</evidence>
<feature type="transmembrane region" description="Helical" evidence="7">
    <location>
        <begin position="389"/>
        <end position="410"/>
    </location>
</feature>
<dbReference type="GO" id="GO:0015990">
    <property type="term" value="P:electron transport coupled proton transport"/>
    <property type="evidence" value="ECO:0007669"/>
    <property type="project" value="TreeGrafter"/>
</dbReference>
<evidence type="ECO:0000256" key="3">
    <source>
        <dbReference type="ARBA" id="ARBA00022989"/>
    </source>
</evidence>
<keyword evidence="10" id="KW-0560">Oxidoreductase</keyword>
<dbReference type="GO" id="GO:0016020">
    <property type="term" value="C:membrane"/>
    <property type="evidence" value="ECO:0007669"/>
    <property type="project" value="UniProtKB-SubCell"/>
</dbReference>
<dbReference type="Pfam" id="PF00662">
    <property type="entry name" value="Proton_antipo_N"/>
    <property type="match status" value="1"/>
</dbReference>
<dbReference type="PANTHER" id="PTHR42829">
    <property type="entry name" value="NADH-UBIQUINONE OXIDOREDUCTASE CHAIN 5"/>
    <property type="match status" value="1"/>
</dbReference>
<dbReference type="GO" id="GO:0012505">
    <property type="term" value="C:endomembrane system"/>
    <property type="evidence" value="ECO:0007669"/>
    <property type="project" value="UniProtKB-SubCell"/>
</dbReference>
<feature type="transmembrane region" description="Helical" evidence="7">
    <location>
        <begin position="44"/>
        <end position="65"/>
    </location>
</feature>
<feature type="transmembrane region" description="Helical" evidence="7">
    <location>
        <begin position="149"/>
        <end position="168"/>
    </location>
</feature>
<feature type="transmembrane region" description="Helical" evidence="7">
    <location>
        <begin position="189"/>
        <end position="208"/>
    </location>
</feature>
<name>A1VM71_POLNA</name>
<evidence type="ECO:0000256" key="5">
    <source>
        <dbReference type="RuleBase" id="RU000320"/>
    </source>
</evidence>
<dbReference type="PRINTS" id="PR01434">
    <property type="entry name" value="NADHDHGNASE5"/>
</dbReference>
<feature type="transmembrane region" description="Helical" evidence="7">
    <location>
        <begin position="220"/>
        <end position="243"/>
    </location>
</feature>
<dbReference type="InterPro" id="IPR003945">
    <property type="entry name" value="NU5C-like"/>
</dbReference>
<gene>
    <name evidence="10" type="ordered locus">Pnap_1435</name>
</gene>
<sequence length="674" mass="74679">MSQTLSASTLLAVPLAPLAGALLAGILGTTFGGNWIGRRLAHTLTILGVFVAFVISVLTLQSVAIDGARFNETLYTWMTLGNLKMEVGFLVDGLTAMMMCVVTFVSLMVHIYTIGYMEEDAGYNRFFAYISLFTFSMLMLVMSNNMLQLFFGWEAVGLVSYLLIGFWFNKPSAIFANMKAFLVNRVGDFGFILGIALIAAYAGTLNYGEAFAKADELSKLVFPGTGWMLITVICICLFIGAMGKSAQFPLHVWLPDSMEGPTPISALIHAATMVTAGIFMVARMSPLFELSDTALSFIMVIGAITALFMGFLGIIQNDIKRVIAYSTLSQLGYMTVALGASTYSVAVFHLMTHAFFKALLFLAAGSVIIGMHHNQDIRWMGGVRKYMPITWITFLLGSLALIGTPLFSGFYSKDSIIEAVAESHLWGSGFAYFAVLAGVFVTAFYSFRLYFLVFHGKERYDQNPEAHHDAHDDHGHHNEHHEPHESPWVVTLPLILLAIPSVLIGFMTIEPMLFGDFFKGSIFVNLERHPAMEELASLFHGPVQMAVHGLTAPPFWLALSGVVLAYYMYMVNPALPAAIKRNVSPVYQLLENKYYLDWFNENVLARGMRGLGTVLWKVGDQKIIDGALVNGSWKLVGWISGMVRRLQSGYIYHYAFGMILGIFVLMTYFVWLNR</sequence>